<dbReference type="HAMAP" id="MF_00165">
    <property type="entry name" value="Thymidylate_kinase"/>
    <property type="match status" value="1"/>
</dbReference>
<keyword evidence="7" id="KW-0547">Nucleotide-binding</keyword>
<dbReference type="PANTHER" id="PTHR43266:SF10">
    <property type="entry name" value="BACILYSIN EXPORTER BACE-RELATED"/>
    <property type="match status" value="1"/>
</dbReference>
<comment type="function">
    <text evidence="7">Phosphorylation of dTMP to form dTDP in both de novo and salvage pathways of dTTP synthesis.</text>
</comment>
<dbReference type="InterPro" id="IPR018094">
    <property type="entry name" value="Thymidylate_kinase"/>
</dbReference>
<keyword evidence="7 10" id="KW-0418">Kinase</keyword>
<sequence>MSSGPGPPGSARRPRRENALLTLARIPVVRRMWAAITLSSLGDWLGLLANTALAQQLTREQSYTTQGAAISGVILVRLAPDLLFGPIAAALADKLDRRKTVIVGDLAAGVLYASIAFGYNLIWLYIAQFAIEAIGLFTQPCKQVIQVSIVPKRLLPTANQISLFSVYGTVPVAAGLFALLSATNRLVSSNGTVGADDVNVAIVIALLVNTVTFAVSASTVFVSRRDIPAVPADREQEQSIVSLLREGISYIRRNALIRGLYVGIIGAFAAGGLTVGVAQLWVRTLGGGAAGYSIMFGTVFAGLAVGMLVGPRVLPSYARSRVFGFAIGAAGLSLLTMSLIRDFILATVFAAFVGLFAGMAWIIGYTMIGQEVEDRLRGRIFSFVLSSVRLVLLLTIAVGPVLAGLLGEHRFKVGESYLRFSGPGLTLLVGGLLALLVSFYATSRAGQSRKRFRDLVRQRVLNTAGGRYGDQRGGLLVAVDGTDRAVTARYAALLSQAARDFSLTVVETAEPTGTPAGRHVAELLAATDHAGLEPETAALLSAADRAEHVAVVIRPALDRGEVVVCDGYLLSSLAVHGGGRGADAERIRDVHEWSTGDLRADLTVVVDTIGAERPGADDIDLAGVSQAYDDEIDAHPGTTVRCQDPAPVALPVEVAERLERLVSRRASLLTSPVGELPEVADLHSGPA</sequence>
<keyword evidence="7" id="KW-0808">Transferase</keyword>
<dbReference type="CDD" id="cd01672">
    <property type="entry name" value="TMPK"/>
    <property type="match status" value="1"/>
</dbReference>
<evidence type="ECO:0000259" key="9">
    <source>
        <dbReference type="Pfam" id="PF02223"/>
    </source>
</evidence>
<organism evidence="10 11">
    <name type="scientific">Jatrophihabitans endophyticus</name>
    <dbReference type="NCBI Taxonomy" id="1206085"/>
    <lineage>
        <taxon>Bacteria</taxon>
        <taxon>Bacillati</taxon>
        <taxon>Actinomycetota</taxon>
        <taxon>Actinomycetes</taxon>
        <taxon>Jatrophihabitantales</taxon>
        <taxon>Jatrophihabitantaceae</taxon>
        <taxon>Jatrophihabitans</taxon>
    </lineage>
</organism>
<dbReference type="SUPFAM" id="SSF103473">
    <property type="entry name" value="MFS general substrate transporter"/>
    <property type="match status" value="1"/>
</dbReference>
<name>A0A1M5H0K9_9ACTN</name>
<keyword evidence="3" id="KW-1003">Cell membrane</keyword>
<keyword evidence="11" id="KW-1185">Reference proteome</keyword>
<feature type="transmembrane region" description="Helical" evidence="8">
    <location>
        <begin position="380"/>
        <end position="405"/>
    </location>
</feature>
<proteinExistence type="inferred from homology"/>
<dbReference type="GO" id="GO:0006233">
    <property type="term" value="P:dTDP biosynthetic process"/>
    <property type="evidence" value="ECO:0007669"/>
    <property type="project" value="InterPro"/>
</dbReference>
<evidence type="ECO:0000256" key="2">
    <source>
        <dbReference type="ARBA" id="ARBA00022448"/>
    </source>
</evidence>
<feature type="transmembrane region" description="Helical" evidence="8">
    <location>
        <begin position="112"/>
        <end position="137"/>
    </location>
</feature>
<comment type="subcellular location">
    <subcellularLocation>
        <location evidence="1">Cell membrane</location>
        <topology evidence="1">Multi-pass membrane protein</topology>
    </subcellularLocation>
</comment>
<dbReference type="GO" id="GO:0005524">
    <property type="term" value="F:ATP binding"/>
    <property type="evidence" value="ECO:0007669"/>
    <property type="project" value="UniProtKB-UniRule"/>
</dbReference>
<dbReference type="GO" id="GO:0004798">
    <property type="term" value="F:dTMP kinase activity"/>
    <property type="evidence" value="ECO:0007669"/>
    <property type="project" value="UniProtKB-UniRule"/>
</dbReference>
<dbReference type="CDD" id="cd06173">
    <property type="entry name" value="MFS_MefA_like"/>
    <property type="match status" value="1"/>
</dbReference>
<evidence type="ECO:0000313" key="10">
    <source>
        <dbReference type="EMBL" id="SHG09494.1"/>
    </source>
</evidence>
<dbReference type="GO" id="GO:0005886">
    <property type="term" value="C:plasma membrane"/>
    <property type="evidence" value="ECO:0007669"/>
    <property type="project" value="UniProtKB-SubCell"/>
</dbReference>
<reference evidence="11" key="1">
    <citation type="submission" date="2016-11" db="EMBL/GenBank/DDBJ databases">
        <authorList>
            <person name="Varghese N."/>
            <person name="Submissions S."/>
        </authorList>
    </citation>
    <scope>NUCLEOTIDE SEQUENCE [LARGE SCALE GENOMIC DNA]</scope>
    <source>
        <strain evidence="11">DSM 45627</strain>
    </source>
</reference>
<feature type="transmembrane region" description="Helical" evidence="8">
    <location>
        <begin position="425"/>
        <end position="443"/>
    </location>
</feature>
<evidence type="ECO:0000256" key="3">
    <source>
        <dbReference type="ARBA" id="ARBA00022475"/>
    </source>
</evidence>
<dbReference type="RefSeq" id="WP_073387941.1">
    <property type="nucleotide sequence ID" value="NZ_FQVU01000002.1"/>
</dbReference>
<dbReference type="InterPro" id="IPR039430">
    <property type="entry name" value="Thymidylate_kin-like_dom"/>
</dbReference>
<dbReference type="OrthoDB" id="9774907at2"/>
<evidence type="ECO:0000256" key="7">
    <source>
        <dbReference type="HAMAP-Rule" id="MF_00165"/>
    </source>
</evidence>
<dbReference type="InterPro" id="IPR027417">
    <property type="entry name" value="P-loop_NTPase"/>
</dbReference>
<dbReference type="AlphaFoldDB" id="A0A1M5H0K9"/>
<dbReference type="InterPro" id="IPR036259">
    <property type="entry name" value="MFS_trans_sf"/>
</dbReference>
<keyword evidence="7" id="KW-0545">Nucleotide biosynthesis</keyword>
<keyword evidence="4 8" id="KW-0812">Transmembrane</keyword>
<accession>A0A1M5H0K9</accession>
<evidence type="ECO:0000256" key="8">
    <source>
        <dbReference type="SAM" id="Phobius"/>
    </source>
</evidence>
<protein>
    <recommendedName>
        <fullName evidence="7">Thymidylate kinase</fullName>
        <ecNumber evidence="7">2.7.4.9</ecNumber>
    </recommendedName>
    <alternativeName>
        <fullName evidence="7">dTMP kinase</fullName>
    </alternativeName>
</protein>
<keyword evidence="5 8" id="KW-1133">Transmembrane helix</keyword>
<feature type="domain" description="Thymidylate kinase-like" evidence="9">
    <location>
        <begin position="480"/>
        <end position="607"/>
    </location>
</feature>
<feature type="transmembrane region" description="Helical" evidence="8">
    <location>
        <begin position="32"/>
        <end position="53"/>
    </location>
</feature>
<dbReference type="Gene3D" id="3.40.50.300">
    <property type="entry name" value="P-loop containing nucleotide triphosphate hydrolases"/>
    <property type="match status" value="1"/>
</dbReference>
<keyword evidence="2" id="KW-0813">Transport</keyword>
<comment type="similarity">
    <text evidence="7">Belongs to the thymidylate kinase family.</text>
</comment>
<dbReference type="Pfam" id="PF02223">
    <property type="entry name" value="Thymidylate_kin"/>
    <property type="match status" value="1"/>
</dbReference>
<dbReference type="Proteomes" id="UP000186132">
    <property type="component" value="Unassembled WGS sequence"/>
</dbReference>
<feature type="transmembrane region" description="Helical" evidence="8">
    <location>
        <begin position="346"/>
        <end position="368"/>
    </location>
</feature>
<keyword evidence="7" id="KW-0067">ATP-binding</keyword>
<comment type="catalytic activity">
    <reaction evidence="7">
        <text>dTMP + ATP = dTDP + ADP</text>
        <dbReference type="Rhea" id="RHEA:13517"/>
        <dbReference type="ChEBI" id="CHEBI:30616"/>
        <dbReference type="ChEBI" id="CHEBI:58369"/>
        <dbReference type="ChEBI" id="CHEBI:63528"/>
        <dbReference type="ChEBI" id="CHEBI:456216"/>
        <dbReference type="EC" id="2.7.4.9"/>
    </reaction>
</comment>
<gene>
    <name evidence="7" type="primary">tmk</name>
    <name evidence="10" type="ORF">SAMN05443575_1355</name>
</gene>
<dbReference type="EMBL" id="FQVU01000002">
    <property type="protein sequence ID" value="SHG09494.1"/>
    <property type="molecule type" value="Genomic_DNA"/>
</dbReference>
<comment type="caution">
    <text evidence="7">Lacks conserved residue(s) required for the propagation of feature annotation.</text>
</comment>
<evidence type="ECO:0000313" key="11">
    <source>
        <dbReference type="Proteomes" id="UP000186132"/>
    </source>
</evidence>
<evidence type="ECO:0000256" key="5">
    <source>
        <dbReference type="ARBA" id="ARBA00022989"/>
    </source>
</evidence>
<dbReference type="STRING" id="1206085.SAMN05443575_1355"/>
<evidence type="ECO:0000256" key="1">
    <source>
        <dbReference type="ARBA" id="ARBA00004651"/>
    </source>
</evidence>
<feature type="transmembrane region" description="Helical" evidence="8">
    <location>
        <begin position="158"/>
        <end position="180"/>
    </location>
</feature>
<evidence type="ECO:0000256" key="6">
    <source>
        <dbReference type="ARBA" id="ARBA00023136"/>
    </source>
</evidence>
<keyword evidence="6 8" id="KW-0472">Membrane</keyword>
<feature type="transmembrane region" description="Helical" evidence="8">
    <location>
        <begin position="260"/>
        <end position="282"/>
    </location>
</feature>
<feature type="transmembrane region" description="Helical" evidence="8">
    <location>
        <begin position="200"/>
        <end position="222"/>
    </location>
</feature>
<feature type="transmembrane region" description="Helical" evidence="8">
    <location>
        <begin position="322"/>
        <end position="340"/>
    </location>
</feature>
<evidence type="ECO:0000256" key="4">
    <source>
        <dbReference type="ARBA" id="ARBA00022692"/>
    </source>
</evidence>
<dbReference type="EC" id="2.7.4.9" evidence="7"/>
<dbReference type="SUPFAM" id="SSF52540">
    <property type="entry name" value="P-loop containing nucleoside triphosphate hydrolases"/>
    <property type="match status" value="1"/>
</dbReference>
<feature type="transmembrane region" description="Helical" evidence="8">
    <location>
        <begin position="74"/>
        <end position="92"/>
    </location>
</feature>
<dbReference type="PANTHER" id="PTHR43266">
    <property type="entry name" value="MACROLIDE-EFFLUX PROTEIN"/>
    <property type="match status" value="1"/>
</dbReference>
<dbReference type="Gene3D" id="1.20.1250.20">
    <property type="entry name" value="MFS general substrate transporter like domains"/>
    <property type="match status" value="1"/>
</dbReference>
<dbReference type="GO" id="GO:0006235">
    <property type="term" value="P:dTTP biosynthetic process"/>
    <property type="evidence" value="ECO:0007669"/>
    <property type="project" value="UniProtKB-UniRule"/>
</dbReference>
<feature type="transmembrane region" description="Helical" evidence="8">
    <location>
        <begin position="288"/>
        <end position="310"/>
    </location>
</feature>